<dbReference type="FunFam" id="1.20.58.60:FF:000003">
    <property type="entry name" value="Actinin, alpha 1"/>
    <property type="match status" value="1"/>
</dbReference>
<dbReference type="Pfam" id="PF00435">
    <property type="entry name" value="Spectrin"/>
    <property type="match status" value="4"/>
</dbReference>
<feature type="domain" description="EF-hand" evidence="8">
    <location>
        <begin position="795"/>
        <end position="830"/>
    </location>
</feature>
<proteinExistence type="inferred from homology"/>
<dbReference type="OrthoDB" id="10017054at2759"/>
<dbReference type="GO" id="GO:0005509">
    <property type="term" value="F:calcium ion binding"/>
    <property type="evidence" value="ECO:0007669"/>
    <property type="project" value="InterPro"/>
</dbReference>
<dbReference type="SMART" id="SM00033">
    <property type="entry name" value="CH"/>
    <property type="match status" value="2"/>
</dbReference>
<dbReference type="GeneID" id="122129847"/>
<dbReference type="SMART" id="SM01184">
    <property type="entry name" value="efhand_Ca_insen"/>
    <property type="match status" value="1"/>
</dbReference>
<feature type="domain" description="EF-hand" evidence="8">
    <location>
        <begin position="754"/>
        <end position="789"/>
    </location>
</feature>
<organism evidence="9 10">
    <name type="scientific">Clupea harengus</name>
    <name type="common">Atlantic herring</name>
    <dbReference type="NCBI Taxonomy" id="7950"/>
    <lineage>
        <taxon>Eukaryota</taxon>
        <taxon>Metazoa</taxon>
        <taxon>Chordata</taxon>
        <taxon>Craniata</taxon>
        <taxon>Vertebrata</taxon>
        <taxon>Euteleostomi</taxon>
        <taxon>Actinopterygii</taxon>
        <taxon>Neopterygii</taxon>
        <taxon>Teleostei</taxon>
        <taxon>Clupei</taxon>
        <taxon>Clupeiformes</taxon>
        <taxon>Clupeoidei</taxon>
        <taxon>Clupeidae</taxon>
        <taxon>Clupea</taxon>
    </lineage>
</organism>
<dbReference type="InterPro" id="IPR001715">
    <property type="entry name" value="CH_dom"/>
</dbReference>
<dbReference type="Pfam" id="PF13833">
    <property type="entry name" value="EF-hand_8"/>
    <property type="match status" value="1"/>
</dbReference>
<dbReference type="Pfam" id="PF00307">
    <property type="entry name" value="CH"/>
    <property type="match status" value="2"/>
</dbReference>
<dbReference type="PROSITE" id="PS50222">
    <property type="entry name" value="EF_HAND_2"/>
    <property type="match status" value="2"/>
</dbReference>
<dbReference type="FunFam" id="1.20.58.60:FF:000004">
    <property type="entry name" value="Actinin alpha 1"/>
    <property type="match status" value="1"/>
</dbReference>
<dbReference type="Gene3D" id="1.10.418.10">
    <property type="entry name" value="Calponin-like domain"/>
    <property type="match status" value="2"/>
</dbReference>
<dbReference type="Gene3D" id="1.20.58.60">
    <property type="match status" value="4"/>
</dbReference>
<keyword evidence="4" id="KW-0106">Calcium</keyword>
<dbReference type="FunFam" id="1.20.58.60:FF:000002">
    <property type="entry name" value="Actinin, alpha 1"/>
    <property type="match status" value="1"/>
</dbReference>
<dbReference type="InterPro" id="IPR002017">
    <property type="entry name" value="Spectrin_repeat"/>
</dbReference>
<dbReference type="Proteomes" id="UP000515152">
    <property type="component" value="Unplaced"/>
</dbReference>
<dbReference type="CDD" id="cd21214">
    <property type="entry name" value="CH_ACTN_rpt1"/>
    <property type="match status" value="1"/>
</dbReference>
<evidence type="ECO:0000256" key="4">
    <source>
        <dbReference type="ARBA" id="ARBA00022837"/>
    </source>
</evidence>
<evidence type="ECO:0000259" key="8">
    <source>
        <dbReference type="PROSITE" id="PS50222"/>
    </source>
</evidence>
<protein>
    <submittedName>
        <fullName evidence="10">Alpha-actinin-4 isoform X2</fullName>
    </submittedName>
</protein>
<dbReference type="AlphaFoldDB" id="A0A8M1KF88"/>
<sequence length="900" mass="103880">MVDYHATNNQTQEYSSGGIYMEQENDWDRDLLLDPAWEKQQRKTFTAWCNSHLRKAGTQIDNIEEDFRDGLKLMLLLEVISGERLPKPERGKMRVHKINNVNKALDFIASKGVKLVSIGAEEIVDGNAKMTLGMIWTIILRFAIQDISVEETSAKEGLLLWCQRKTAPYKNVNVNNFHISWKDGLAFNALIHRHRPELIDYDKLRKDDPVHNLNNAFEVAEKYLDIPKMLDAEDIVGTLRPDEKAIMTYVSCFYHAFSGAQKAETAANRICKVLAVNQENEHLMEDYEKLASDLLEWIRRTIPWLENRAPEKTMTEMQQKLEDFRDYRRTHKPPKVQEKCQLEINFNTLQTKLRLSNRPAFMPSEGRMVSDINGSWHKLEGAEKGYEEWLLNEIRRLERLDHLAEKFRQKATIHESWTDGKEAMLTQKDFETATLSEVKALLKKHEAFESDLAAHQDRVEQIAAIAQELNELDYYDSPSVNARCQKICEQWDILGSLTQNRREALERTEKQLESIDELYLEYAKRAAPFNNWMEGAMEDLQDMFIVHNIEEIQGLITAHEQFKSTLPEANKEREAIQAIQAEVQKIAQYNGIKLAGANPYTSITPESIDNKWDKVEQLVPQRDQALQEELARQQSNDHLRRQFATQANVVGPWIQNKMEEIGRISIEMNGTLEDQLTNLREYEQRIIEYKPNIDQLEGDHQLIQEALIFDNKYTSYTMEHLRVGWEQLLTTIARTINEIENQILTRDAKGISQEQLHEYRTSFNHFDKDHSGALMAEEFKACLISLGYDVENDKQGEAEFTRIMGIVDPNNSGAVTFQAFIDFMSRETTDTDTADQVIASFKILAGDKNFITAEELRRELPPDQAEYCIARMAPYAGPDATPGALDYMSFSTALYGESDL</sequence>
<dbReference type="InterPro" id="IPR014837">
    <property type="entry name" value="EF-hand_Ca_insen"/>
</dbReference>
<dbReference type="FunFam" id="1.10.418.10:FF:000001">
    <property type="entry name" value="Actinin alpha 1"/>
    <property type="match status" value="1"/>
</dbReference>
<dbReference type="InterPro" id="IPR001589">
    <property type="entry name" value="Actinin_actin-bd_CS"/>
</dbReference>
<evidence type="ECO:0000256" key="3">
    <source>
        <dbReference type="ARBA" id="ARBA00022737"/>
    </source>
</evidence>
<feature type="domain" description="Calponin-homology (CH)" evidence="7">
    <location>
        <begin position="152"/>
        <end position="258"/>
    </location>
</feature>
<dbReference type="FunFam" id="1.10.418.10:FF:000005">
    <property type="entry name" value="Actinin alpha 4"/>
    <property type="match status" value="1"/>
</dbReference>
<keyword evidence="5" id="KW-0009">Actin-binding</keyword>
<feature type="domain" description="Calponin-homology (CH)" evidence="7">
    <location>
        <begin position="39"/>
        <end position="143"/>
    </location>
</feature>
<evidence type="ECO:0000256" key="6">
    <source>
        <dbReference type="SAM" id="Coils"/>
    </source>
</evidence>
<dbReference type="InterPro" id="IPR036872">
    <property type="entry name" value="CH_dom_sf"/>
</dbReference>
<keyword evidence="9" id="KW-1185">Reference proteome</keyword>
<accession>A0A8M1KF88</accession>
<dbReference type="CTD" id="81"/>
<dbReference type="Pfam" id="PF08726">
    <property type="entry name" value="EFhand_Ca_insen"/>
    <property type="match status" value="1"/>
</dbReference>
<dbReference type="PROSITE" id="PS00019">
    <property type="entry name" value="ACTININ_1"/>
    <property type="match status" value="1"/>
</dbReference>
<evidence type="ECO:0000313" key="9">
    <source>
        <dbReference type="Proteomes" id="UP000515152"/>
    </source>
</evidence>
<dbReference type="SUPFAM" id="SSF46966">
    <property type="entry name" value="Spectrin repeat"/>
    <property type="match status" value="4"/>
</dbReference>
<dbReference type="PROSITE" id="PS00020">
    <property type="entry name" value="ACTININ_2"/>
    <property type="match status" value="1"/>
</dbReference>
<dbReference type="FunFam" id="1.20.58.60:FF:000005">
    <property type="entry name" value="Actinin alpha 1"/>
    <property type="match status" value="1"/>
</dbReference>
<evidence type="ECO:0000259" key="7">
    <source>
        <dbReference type="PROSITE" id="PS50021"/>
    </source>
</evidence>
<evidence type="ECO:0000256" key="1">
    <source>
        <dbReference type="ARBA" id="ARBA00010255"/>
    </source>
</evidence>
<keyword evidence="6" id="KW-0175">Coiled coil</keyword>
<evidence type="ECO:0000256" key="2">
    <source>
        <dbReference type="ARBA" id="ARBA00022723"/>
    </source>
</evidence>
<reference evidence="10" key="1">
    <citation type="submission" date="2025-08" db="UniProtKB">
        <authorList>
            <consortium name="RefSeq"/>
        </authorList>
    </citation>
    <scope>IDENTIFICATION</scope>
</reference>
<dbReference type="SMART" id="SM00150">
    <property type="entry name" value="SPEC"/>
    <property type="match status" value="2"/>
</dbReference>
<keyword evidence="3" id="KW-0677">Repeat</keyword>
<dbReference type="PANTHER" id="PTHR11915">
    <property type="entry name" value="SPECTRIN/FILAMIN RELATED CYTOSKELETAL PROTEIN"/>
    <property type="match status" value="1"/>
</dbReference>
<dbReference type="CDD" id="cd00051">
    <property type="entry name" value="EFh"/>
    <property type="match status" value="1"/>
</dbReference>
<dbReference type="SMART" id="SM00054">
    <property type="entry name" value="EFh"/>
    <property type="match status" value="2"/>
</dbReference>
<dbReference type="FunFam" id="1.10.238.10:FF:000004">
    <property type="entry name" value="Actinin alpha 1"/>
    <property type="match status" value="1"/>
</dbReference>
<feature type="coiled-coil region" evidence="6">
    <location>
        <begin position="438"/>
        <end position="472"/>
    </location>
</feature>
<keyword evidence="2" id="KW-0479">Metal-binding</keyword>
<dbReference type="CDD" id="cd00176">
    <property type="entry name" value="SPEC"/>
    <property type="match status" value="1"/>
</dbReference>
<evidence type="ECO:0000256" key="5">
    <source>
        <dbReference type="ARBA" id="ARBA00023203"/>
    </source>
</evidence>
<dbReference type="CDD" id="cd21216">
    <property type="entry name" value="CH_ACTN_rpt2"/>
    <property type="match status" value="1"/>
</dbReference>
<dbReference type="SUPFAM" id="SSF47473">
    <property type="entry name" value="EF-hand"/>
    <property type="match status" value="1"/>
</dbReference>
<dbReference type="GO" id="GO:0003779">
    <property type="term" value="F:actin binding"/>
    <property type="evidence" value="ECO:0007669"/>
    <property type="project" value="UniProtKB-KW"/>
</dbReference>
<name>A0A8M1KF88_CLUHA</name>
<dbReference type="Gene3D" id="1.10.238.10">
    <property type="entry name" value="EF-hand"/>
    <property type="match status" value="2"/>
</dbReference>
<dbReference type="InterPro" id="IPR018159">
    <property type="entry name" value="Spectrin/alpha-actinin"/>
</dbReference>
<dbReference type="InterPro" id="IPR002048">
    <property type="entry name" value="EF_hand_dom"/>
</dbReference>
<dbReference type="RefSeq" id="XP_042560519.1">
    <property type="nucleotide sequence ID" value="XM_042704585.1"/>
</dbReference>
<gene>
    <name evidence="10" type="primary">actn4</name>
</gene>
<dbReference type="InterPro" id="IPR011992">
    <property type="entry name" value="EF-hand-dom_pair"/>
</dbReference>
<dbReference type="PROSITE" id="PS50021">
    <property type="entry name" value="CH"/>
    <property type="match status" value="2"/>
</dbReference>
<dbReference type="SUPFAM" id="SSF47576">
    <property type="entry name" value="Calponin-homology domain, CH-domain"/>
    <property type="match status" value="1"/>
</dbReference>
<evidence type="ECO:0000313" key="10">
    <source>
        <dbReference type="RefSeq" id="XP_042560519.1"/>
    </source>
</evidence>
<comment type="similarity">
    <text evidence="1">Belongs to the alpha-actinin family.</text>
</comment>